<proteinExistence type="inferred from homology"/>
<evidence type="ECO:0000256" key="2">
    <source>
        <dbReference type="ARBA" id="ARBA00008670"/>
    </source>
</evidence>
<evidence type="ECO:0000313" key="10">
    <source>
        <dbReference type="Ensembl" id="ENSCINP00000000806.3"/>
    </source>
</evidence>
<evidence type="ECO:0000256" key="6">
    <source>
        <dbReference type="ARBA" id="ARBA00023180"/>
    </source>
</evidence>
<dbReference type="Ensembl" id="ENSCINT00000000806.3">
    <property type="protein sequence ID" value="ENSCINP00000000806.3"/>
    <property type="gene ID" value="ENSCING00000000442.3"/>
</dbReference>
<reference evidence="10" key="2">
    <citation type="submission" date="2025-08" db="UniProtKB">
        <authorList>
            <consortium name="Ensembl"/>
        </authorList>
    </citation>
    <scope>IDENTIFICATION</scope>
</reference>
<dbReference type="GO" id="GO:0042476">
    <property type="term" value="P:odontogenesis"/>
    <property type="evidence" value="ECO:0000318"/>
    <property type="project" value="GO_Central"/>
</dbReference>
<dbReference type="PROSITE" id="PS50049">
    <property type="entry name" value="THD_2"/>
    <property type="match status" value="1"/>
</dbReference>
<dbReference type="PANTHER" id="PTHR15151:SF13">
    <property type="entry name" value="ECTODYSPLASIN-A"/>
    <property type="match status" value="1"/>
</dbReference>
<dbReference type="GeneID" id="100185063"/>
<evidence type="ECO:0000256" key="8">
    <source>
        <dbReference type="SAM" id="Phobius"/>
    </source>
</evidence>
<dbReference type="InterPro" id="IPR008160">
    <property type="entry name" value="Collagen"/>
</dbReference>
<evidence type="ECO:0000256" key="1">
    <source>
        <dbReference type="ARBA" id="ARBA00004613"/>
    </source>
</evidence>
<dbReference type="PANTHER" id="PTHR15151">
    <property type="entry name" value="PROTEIN EIGER"/>
    <property type="match status" value="1"/>
</dbReference>
<dbReference type="GO" id="GO:0006955">
    <property type="term" value="P:immune response"/>
    <property type="evidence" value="ECO:0000318"/>
    <property type="project" value="GO_Central"/>
</dbReference>
<evidence type="ECO:0000256" key="7">
    <source>
        <dbReference type="SAM" id="MobiDB-lite"/>
    </source>
</evidence>
<evidence type="ECO:0000256" key="4">
    <source>
        <dbReference type="ARBA" id="ARBA00022525"/>
    </source>
</evidence>
<feature type="transmembrane region" description="Helical" evidence="8">
    <location>
        <begin position="67"/>
        <end position="88"/>
    </location>
</feature>
<feature type="compositionally biased region" description="Pro residues" evidence="7">
    <location>
        <begin position="190"/>
        <end position="199"/>
    </location>
</feature>
<sequence>MDERGDISRNSISLNECPGIAENRDDEIQSIYISPSIRDIHSYRCSKSTAAQKNYGRKHPCVSLNCVWAVSTMFLIIIVFCVGVIKYIQLSEEMEQMKKDFVSLQLELDTVRNPDALEMGDHSKLVGDKTPGASVPNGNSDVFVTPRERRGVTVSPRNNRADLTHNSGLHGIAGRDGRDGRDGARGQQGPPGPLGPPGPSGASVRGPSGPRGPPGFIGPEGRPGPPGLPGKDLTSSVLHLEGDRSPSVLSGSDGVLNHWIKSQWSSDVTFRYFQHNGSIQVQSPGTYYIYSQLLTVDSSTDILSHEVKINGNTFLRCERISQRSTCFTSGVRRMNKYDNVYLSTKYPQTTVDMTPDVSFFGMVQWSSHDEL</sequence>
<feature type="domain" description="THD" evidence="9">
    <location>
        <begin position="236"/>
        <end position="366"/>
    </location>
</feature>
<comment type="subcellular location">
    <subcellularLocation>
        <location evidence="1">Secreted</location>
    </subcellularLocation>
</comment>
<dbReference type="GO" id="GO:0016020">
    <property type="term" value="C:membrane"/>
    <property type="evidence" value="ECO:0007669"/>
    <property type="project" value="InterPro"/>
</dbReference>
<dbReference type="GO" id="GO:0005615">
    <property type="term" value="C:extracellular space"/>
    <property type="evidence" value="ECO:0000318"/>
    <property type="project" value="GO_Central"/>
</dbReference>
<dbReference type="InterPro" id="IPR008983">
    <property type="entry name" value="Tumour_necrosis_fac-like_dom"/>
</dbReference>
<evidence type="ECO:0000256" key="5">
    <source>
        <dbReference type="ARBA" id="ARBA00023157"/>
    </source>
</evidence>
<dbReference type="GO" id="GO:0005164">
    <property type="term" value="F:tumor necrosis factor receptor binding"/>
    <property type="evidence" value="ECO:0007669"/>
    <property type="project" value="InterPro"/>
</dbReference>
<dbReference type="SUPFAM" id="SSF49842">
    <property type="entry name" value="TNF-like"/>
    <property type="match status" value="1"/>
</dbReference>
<reference evidence="10" key="3">
    <citation type="submission" date="2025-09" db="UniProtKB">
        <authorList>
            <consortium name="Ensembl"/>
        </authorList>
    </citation>
    <scope>IDENTIFICATION</scope>
</reference>
<keyword evidence="8" id="KW-0472">Membrane</keyword>
<reference evidence="11" key="1">
    <citation type="journal article" date="2002" name="Science">
        <title>The draft genome of Ciona intestinalis: insights into chordate and vertebrate origins.</title>
        <authorList>
            <person name="Dehal P."/>
            <person name="Satou Y."/>
            <person name="Campbell R.K."/>
            <person name="Chapman J."/>
            <person name="Degnan B."/>
            <person name="De Tomaso A."/>
            <person name="Davidson B."/>
            <person name="Di Gregorio A."/>
            <person name="Gelpke M."/>
            <person name="Goodstein D.M."/>
            <person name="Harafuji N."/>
            <person name="Hastings K.E."/>
            <person name="Ho I."/>
            <person name="Hotta K."/>
            <person name="Huang W."/>
            <person name="Kawashima T."/>
            <person name="Lemaire P."/>
            <person name="Martinez D."/>
            <person name="Meinertzhagen I.A."/>
            <person name="Necula S."/>
            <person name="Nonaka M."/>
            <person name="Putnam N."/>
            <person name="Rash S."/>
            <person name="Saiga H."/>
            <person name="Satake M."/>
            <person name="Terry A."/>
            <person name="Yamada L."/>
            <person name="Wang H.G."/>
            <person name="Awazu S."/>
            <person name="Azumi K."/>
            <person name="Boore J."/>
            <person name="Branno M."/>
            <person name="Chin-Bow S."/>
            <person name="DeSantis R."/>
            <person name="Doyle S."/>
            <person name="Francino P."/>
            <person name="Keys D.N."/>
            <person name="Haga S."/>
            <person name="Hayashi H."/>
            <person name="Hino K."/>
            <person name="Imai K.S."/>
            <person name="Inaba K."/>
            <person name="Kano S."/>
            <person name="Kobayashi K."/>
            <person name="Kobayashi M."/>
            <person name="Lee B.I."/>
            <person name="Makabe K.W."/>
            <person name="Manohar C."/>
            <person name="Matassi G."/>
            <person name="Medina M."/>
            <person name="Mochizuki Y."/>
            <person name="Mount S."/>
            <person name="Morishita T."/>
            <person name="Miura S."/>
            <person name="Nakayama A."/>
            <person name="Nishizaka S."/>
            <person name="Nomoto H."/>
            <person name="Ohta F."/>
            <person name="Oishi K."/>
            <person name="Rigoutsos I."/>
            <person name="Sano M."/>
            <person name="Sasaki A."/>
            <person name="Sasakura Y."/>
            <person name="Shoguchi E."/>
            <person name="Shin-i T."/>
            <person name="Spagnuolo A."/>
            <person name="Stainier D."/>
            <person name="Suzuki M.M."/>
            <person name="Tassy O."/>
            <person name="Takatori N."/>
            <person name="Tokuoka M."/>
            <person name="Yagi K."/>
            <person name="Yoshizaki F."/>
            <person name="Wada S."/>
            <person name="Zhang C."/>
            <person name="Hyatt P.D."/>
            <person name="Larimer F."/>
            <person name="Detter C."/>
            <person name="Doggett N."/>
            <person name="Glavina T."/>
            <person name="Hawkins T."/>
            <person name="Richardson P."/>
            <person name="Lucas S."/>
            <person name="Kohara Y."/>
            <person name="Levine M."/>
            <person name="Satoh N."/>
            <person name="Rokhsar D.S."/>
        </authorList>
    </citation>
    <scope>NUCLEOTIDE SEQUENCE [LARGE SCALE GENOMIC DNA]</scope>
</reference>
<dbReference type="Pfam" id="PF01391">
    <property type="entry name" value="Collagen"/>
    <property type="match status" value="1"/>
</dbReference>
<feature type="compositionally biased region" description="Basic and acidic residues" evidence="7">
    <location>
        <begin position="173"/>
        <end position="184"/>
    </location>
</feature>
<comment type="similarity">
    <text evidence="2">Belongs to the tumor necrosis factor family.</text>
</comment>
<dbReference type="InterPro" id="IPR051748">
    <property type="entry name" value="TNF_Ligand_Superfamily"/>
</dbReference>
<evidence type="ECO:0000259" key="9">
    <source>
        <dbReference type="PROSITE" id="PS50049"/>
    </source>
</evidence>
<evidence type="ECO:0000256" key="3">
    <source>
        <dbReference type="ARBA" id="ARBA00022514"/>
    </source>
</evidence>
<dbReference type="STRING" id="7719.ENSCINP00000000806"/>
<gene>
    <name evidence="10" type="primary">LOC100185063</name>
</gene>
<organism evidence="10 11">
    <name type="scientific">Ciona intestinalis</name>
    <name type="common">Transparent sea squirt</name>
    <name type="synonym">Ascidia intestinalis</name>
    <dbReference type="NCBI Taxonomy" id="7719"/>
    <lineage>
        <taxon>Eukaryota</taxon>
        <taxon>Metazoa</taxon>
        <taxon>Chordata</taxon>
        <taxon>Tunicata</taxon>
        <taxon>Ascidiacea</taxon>
        <taxon>Phlebobranchia</taxon>
        <taxon>Cionidae</taxon>
        <taxon>Ciona</taxon>
    </lineage>
</organism>
<feature type="region of interest" description="Disordered" evidence="7">
    <location>
        <begin position="119"/>
        <end position="235"/>
    </location>
</feature>
<dbReference type="GO" id="GO:0005125">
    <property type="term" value="F:cytokine activity"/>
    <property type="evidence" value="ECO:0000318"/>
    <property type="project" value="GO_Central"/>
</dbReference>
<keyword evidence="5" id="KW-1015">Disulfide bond</keyword>
<keyword evidence="4" id="KW-0964">Secreted</keyword>
<protein>
    <submittedName>
        <fullName evidence="10">Ectodysplasin-A</fullName>
    </submittedName>
</protein>
<dbReference type="InParanoid" id="A0A1W5BNW0"/>
<dbReference type="AlphaFoldDB" id="A0A1W5BNW0"/>
<keyword evidence="3" id="KW-0202">Cytokine</keyword>
<dbReference type="Gene3D" id="2.60.120.40">
    <property type="match status" value="1"/>
</dbReference>
<keyword evidence="11" id="KW-1185">Reference proteome</keyword>
<evidence type="ECO:0000313" key="11">
    <source>
        <dbReference type="Proteomes" id="UP000008144"/>
    </source>
</evidence>
<dbReference type="GO" id="GO:0043123">
    <property type="term" value="P:positive regulation of canonical NF-kappaB signal transduction"/>
    <property type="evidence" value="ECO:0000318"/>
    <property type="project" value="GO_Central"/>
</dbReference>
<keyword evidence="8" id="KW-1133">Transmembrane helix</keyword>
<keyword evidence="8" id="KW-0812">Transmembrane</keyword>
<dbReference type="OrthoDB" id="5947373at2759"/>
<keyword evidence="6" id="KW-0325">Glycoprotein</keyword>
<accession>A0A1W5BNW0</accession>
<dbReference type="InterPro" id="IPR006052">
    <property type="entry name" value="TNF_dom"/>
</dbReference>
<dbReference type="eggNOG" id="ENOG502QUAV">
    <property type="taxonomic scope" value="Eukaryota"/>
</dbReference>
<name>A0A1W5BNW0_CIOIN</name>
<dbReference type="GeneTree" id="ENSGT00940000170793"/>
<dbReference type="RefSeq" id="XP_018672629.1">
    <property type="nucleotide sequence ID" value="XM_018817084.2"/>
</dbReference>
<dbReference type="Proteomes" id="UP000008144">
    <property type="component" value="Unassembled WGS sequence"/>
</dbReference>
<dbReference type="KEGG" id="cin:100185063"/>
<accession>F6ZER2</accession>